<feature type="domain" description="RWD" evidence="2">
    <location>
        <begin position="6"/>
        <end position="143"/>
    </location>
</feature>
<dbReference type="Gene3D" id="3.10.110.10">
    <property type="entry name" value="Ubiquitin Conjugating Enzyme"/>
    <property type="match status" value="1"/>
</dbReference>
<dbReference type="SUPFAM" id="SSF54495">
    <property type="entry name" value="UBC-like"/>
    <property type="match status" value="1"/>
</dbReference>
<dbReference type="PANTHER" id="PTHR15955:SF8">
    <property type="entry name" value="RWD DOMAIN-CONTAINING PROTEIN 2B-RELATED"/>
    <property type="match status" value="1"/>
</dbReference>
<dbReference type="Pfam" id="PF05773">
    <property type="entry name" value="RWD"/>
    <property type="match status" value="1"/>
</dbReference>
<evidence type="ECO:0000259" key="2">
    <source>
        <dbReference type="Pfam" id="PF05773"/>
    </source>
</evidence>
<gene>
    <name evidence="3" type="ORF">CYMTET_56205</name>
    <name evidence="4" type="ORF">CYMTET_9589</name>
</gene>
<keyword evidence="5" id="KW-1185">Reference proteome</keyword>
<dbReference type="AlphaFoldDB" id="A0AAE0GQP3"/>
<dbReference type="EMBL" id="LGRX02003197">
    <property type="protein sequence ID" value="KAK3282684.1"/>
    <property type="molecule type" value="Genomic_DNA"/>
</dbReference>
<dbReference type="InterPro" id="IPR016135">
    <property type="entry name" value="UBQ-conjugating_enzyme/RWD"/>
</dbReference>
<dbReference type="EMBL" id="LGRX02035692">
    <property type="protein sequence ID" value="KAK3233502.1"/>
    <property type="molecule type" value="Genomic_DNA"/>
</dbReference>
<sequence>MSHPREQQLEELEALTAIFEREIEFADKGLAKLFEEDVPGRSIPDHQRIAFDLNFSLALDEGALEPLGGAASEVPEVFLHLCCELPLEYPRKPARCEVTLADGVGMTDAEMVALNKELAVRCEAASAAEEQAIYTTAMHAKQVAEEHYARTCEQLAKAYAMQQAEAAALRDNYGSAAESPSRATITRTFFWSHHTRRKQLLIYEWAAELRISGRLTVSRPGYTFVEGTPSDMKEFTKRNMGEHWKEIRITWSETAEPPPGDSVTEGNEPVSGDGLRLFPDGMKEVLVDEFIEEFRALGREDILEEGTRGAVRVRREVQEERGRGGKKPARR</sequence>
<name>A0AAE0GQP3_9CHLO</name>
<dbReference type="Proteomes" id="UP001190700">
    <property type="component" value="Unassembled WGS sequence"/>
</dbReference>
<reference evidence="4 5" key="1">
    <citation type="journal article" date="2015" name="Genome Biol. Evol.">
        <title>Comparative Genomics of a Bacterivorous Green Alga Reveals Evolutionary Causalities and Consequences of Phago-Mixotrophic Mode of Nutrition.</title>
        <authorList>
            <person name="Burns J.A."/>
            <person name="Paasch A."/>
            <person name="Narechania A."/>
            <person name="Kim E."/>
        </authorList>
    </citation>
    <scope>NUCLEOTIDE SEQUENCE [LARGE SCALE GENOMIC DNA]</scope>
    <source>
        <strain evidence="4">PLY_AMNH</strain>
    </source>
</reference>
<evidence type="ECO:0000313" key="4">
    <source>
        <dbReference type="EMBL" id="KAK3282684.1"/>
    </source>
</evidence>
<feature type="region of interest" description="Disordered" evidence="1">
    <location>
        <begin position="253"/>
        <end position="272"/>
    </location>
</feature>
<reference evidence="4" key="2">
    <citation type="submission" date="2023-06" db="EMBL/GenBank/DDBJ databases">
        <title>Long-read-based genome assembly of the green algal bacterivore Cymbomonas tetramitiformis.</title>
        <authorList>
            <person name="Gyaltshen Y."/>
            <person name="Rozenberg A."/>
            <person name="Paasch A."/>
            <person name="Burns J.A."/>
            <person name="Warring S."/>
            <person name="Larson R."/>
            <person name="Maurer-Alcala X."/>
            <person name="Dacks J."/>
            <person name="Kim E."/>
        </authorList>
    </citation>
    <scope>NUCLEOTIDE SEQUENCE</scope>
    <source>
        <strain evidence="4">PLY_AMNH</strain>
    </source>
</reference>
<comment type="caution">
    <text evidence="4">The sequence shown here is derived from an EMBL/GenBank/DDBJ whole genome shotgun (WGS) entry which is preliminary data.</text>
</comment>
<organism evidence="4 5">
    <name type="scientific">Cymbomonas tetramitiformis</name>
    <dbReference type="NCBI Taxonomy" id="36881"/>
    <lineage>
        <taxon>Eukaryota</taxon>
        <taxon>Viridiplantae</taxon>
        <taxon>Chlorophyta</taxon>
        <taxon>Pyramimonadophyceae</taxon>
        <taxon>Pyramimonadales</taxon>
        <taxon>Pyramimonadaceae</taxon>
        <taxon>Cymbomonas</taxon>
    </lineage>
</organism>
<accession>A0AAE0GQP3</accession>
<evidence type="ECO:0000256" key="1">
    <source>
        <dbReference type="SAM" id="MobiDB-lite"/>
    </source>
</evidence>
<dbReference type="InterPro" id="IPR017359">
    <property type="entry name" value="Phi-like"/>
</dbReference>
<dbReference type="InterPro" id="IPR006575">
    <property type="entry name" value="RWD_dom"/>
</dbReference>
<proteinExistence type="predicted"/>
<evidence type="ECO:0000313" key="5">
    <source>
        <dbReference type="Proteomes" id="UP001190700"/>
    </source>
</evidence>
<evidence type="ECO:0000313" key="3">
    <source>
        <dbReference type="EMBL" id="KAK3233502.1"/>
    </source>
</evidence>
<protein>
    <recommendedName>
        <fullName evidence="2">RWD domain-containing protein</fullName>
    </recommendedName>
</protein>
<dbReference type="PANTHER" id="PTHR15955">
    <property type="entry name" value="RWD DOMAIN CONTAINING PROTEIN 2"/>
    <property type="match status" value="1"/>
</dbReference>